<accession>A0AAP2YWI4</accession>
<evidence type="ECO:0000256" key="4">
    <source>
        <dbReference type="SAM" id="MobiDB-lite"/>
    </source>
</evidence>
<dbReference type="SUPFAM" id="SSF46785">
    <property type="entry name" value="Winged helix' DNA-binding domain"/>
    <property type="match status" value="1"/>
</dbReference>
<evidence type="ECO:0000256" key="2">
    <source>
        <dbReference type="ARBA" id="ARBA00023125"/>
    </source>
</evidence>
<keyword evidence="3" id="KW-0804">Transcription</keyword>
<dbReference type="InterPro" id="IPR036388">
    <property type="entry name" value="WH-like_DNA-bd_sf"/>
</dbReference>
<comment type="caution">
    <text evidence="6">The sequence shown here is derived from an EMBL/GenBank/DDBJ whole genome shotgun (WGS) entry which is preliminary data.</text>
</comment>
<dbReference type="PANTHER" id="PTHR43132:SF2">
    <property type="entry name" value="ARSENICAL RESISTANCE OPERON REPRESSOR ARSR-RELATED"/>
    <property type="match status" value="1"/>
</dbReference>
<feature type="compositionally biased region" description="Acidic residues" evidence="4">
    <location>
        <begin position="1"/>
        <end position="11"/>
    </location>
</feature>
<dbReference type="SMART" id="SM00418">
    <property type="entry name" value="HTH_ARSR"/>
    <property type="match status" value="1"/>
</dbReference>
<dbReference type="PROSITE" id="PS50987">
    <property type="entry name" value="HTH_ARSR_2"/>
    <property type="match status" value="1"/>
</dbReference>
<dbReference type="InterPro" id="IPR051011">
    <property type="entry name" value="Metal_resp_trans_reg"/>
</dbReference>
<name>A0AAP2YWI4_9EURY</name>
<dbReference type="InterPro" id="IPR036390">
    <property type="entry name" value="WH_DNA-bd_sf"/>
</dbReference>
<dbReference type="EMBL" id="JAOPKA010000002">
    <property type="protein sequence ID" value="MCU4740802.1"/>
    <property type="molecule type" value="Genomic_DNA"/>
</dbReference>
<feature type="domain" description="HTH arsR-type" evidence="5">
    <location>
        <begin position="21"/>
        <end position="116"/>
    </location>
</feature>
<dbReference type="CDD" id="cd00090">
    <property type="entry name" value="HTH_ARSR"/>
    <property type="match status" value="1"/>
</dbReference>
<protein>
    <submittedName>
        <fullName evidence="6">Helix-turn-helix domain-containing protein</fullName>
    </submittedName>
</protein>
<dbReference type="InterPro" id="IPR001845">
    <property type="entry name" value="HTH_ArsR_DNA-bd_dom"/>
</dbReference>
<dbReference type="GO" id="GO:0003700">
    <property type="term" value="F:DNA-binding transcription factor activity"/>
    <property type="evidence" value="ECO:0007669"/>
    <property type="project" value="InterPro"/>
</dbReference>
<proteinExistence type="predicted"/>
<feature type="region of interest" description="Disordered" evidence="4">
    <location>
        <begin position="1"/>
        <end position="22"/>
    </location>
</feature>
<reference evidence="6" key="1">
    <citation type="submission" date="2022-09" db="EMBL/GenBank/DDBJ databases">
        <title>Enrichment on poylsaccharides allowed isolation of novel metabolic and taxonomic groups of Haloarchaea.</title>
        <authorList>
            <person name="Sorokin D.Y."/>
            <person name="Elcheninov A.G."/>
            <person name="Khizhniak T.V."/>
            <person name="Kolganova T.V."/>
            <person name="Kublanov I.V."/>
        </authorList>
    </citation>
    <scope>NUCLEOTIDE SEQUENCE</scope>
    <source>
        <strain evidence="6">AArc-xg1-1</strain>
    </source>
</reference>
<evidence type="ECO:0000256" key="1">
    <source>
        <dbReference type="ARBA" id="ARBA00023015"/>
    </source>
</evidence>
<keyword evidence="1" id="KW-0805">Transcription regulation</keyword>
<organism evidence="6 7">
    <name type="scientific">Natronoglomus mannanivorans</name>
    <dbReference type="NCBI Taxonomy" id="2979990"/>
    <lineage>
        <taxon>Archaea</taxon>
        <taxon>Methanobacteriati</taxon>
        <taxon>Methanobacteriota</taxon>
        <taxon>Stenosarchaea group</taxon>
        <taxon>Halobacteria</taxon>
        <taxon>Halobacteriales</taxon>
        <taxon>Natrialbaceae</taxon>
        <taxon>Natronoglomus</taxon>
    </lineage>
</organism>
<dbReference type="GO" id="GO:0003677">
    <property type="term" value="F:DNA binding"/>
    <property type="evidence" value="ECO:0007669"/>
    <property type="project" value="UniProtKB-KW"/>
</dbReference>
<dbReference type="AlphaFoldDB" id="A0AAP2YWI4"/>
<dbReference type="RefSeq" id="WP_338002641.1">
    <property type="nucleotide sequence ID" value="NZ_JAOPKA010000002.1"/>
</dbReference>
<dbReference type="InterPro" id="IPR011991">
    <property type="entry name" value="ArsR-like_HTH"/>
</dbReference>
<sequence>MTGPSDDDDRGNEERNLPPEHSILPLEAYLEMQRAIGNEHRFRILNTLVGEGDMSATELREELGVRGNTLHSHLDELTDVGLVENRKRKTPSSRGIYSYYRASAMGEAILEHGLRELLRREWESLETYG</sequence>
<evidence type="ECO:0000313" key="6">
    <source>
        <dbReference type="EMBL" id="MCU4740802.1"/>
    </source>
</evidence>
<evidence type="ECO:0000256" key="3">
    <source>
        <dbReference type="ARBA" id="ARBA00023163"/>
    </source>
</evidence>
<gene>
    <name evidence="6" type="ORF">OB960_05235</name>
</gene>
<dbReference type="Pfam" id="PF12840">
    <property type="entry name" value="HTH_20"/>
    <property type="match status" value="1"/>
</dbReference>
<evidence type="ECO:0000313" key="7">
    <source>
        <dbReference type="Proteomes" id="UP001321018"/>
    </source>
</evidence>
<dbReference type="Gene3D" id="1.10.10.10">
    <property type="entry name" value="Winged helix-like DNA-binding domain superfamily/Winged helix DNA-binding domain"/>
    <property type="match status" value="1"/>
</dbReference>
<evidence type="ECO:0000259" key="5">
    <source>
        <dbReference type="PROSITE" id="PS50987"/>
    </source>
</evidence>
<dbReference type="PANTHER" id="PTHR43132">
    <property type="entry name" value="ARSENICAL RESISTANCE OPERON REPRESSOR ARSR-RELATED"/>
    <property type="match status" value="1"/>
</dbReference>
<dbReference type="Proteomes" id="UP001321018">
    <property type="component" value="Unassembled WGS sequence"/>
</dbReference>
<keyword evidence="2" id="KW-0238">DNA-binding</keyword>